<evidence type="ECO:0000256" key="3">
    <source>
        <dbReference type="ARBA" id="ARBA00022500"/>
    </source>
</evidence>
<dbReference type="PRINTS" id="PR00237">
    <property type="entry name" value="GPCRRHODOPSN"/>
</dbReference>
<keyword evidence="7" id="KW-0297">G-protein coupled receptor</keyword>
<evidence type="ECO:0000256" key="6">
    <source>
        <dbReference type="ARBA" id="ARBA00022989"/>
    </source>
</evidence>
<dbReference type="GO" id="GO:0006954">
    <property type="term" value="P:inflammatory response"/>
    <property type="evidence" value="ECO:0007669"/>
    <property type="project" value="TreeGrafter"/>
</dbReference>
<dbReference type="EMBL" id="JAINUG010000184">
    <property type="protein sequence ID" value="KAJ8389278.1"/>
    <property type="molecule type" value="Genomic_DNA"/>
</dbReference>
<comment type="subcellular location">
    <subcellularLocation>
        <location evidence="1">Cell membrane</location>
        <topology evidence="1">Multi-pass membrane protein</topology>
    </subcellularLocation>
</comment>
<dbReference type="AlphaFoldDB" id="A0AAD7WA98"/>
<name>A0AAD7WA98_9TELE</name>
<keyword evidence="9" id="KW-1015">Disulfide bond</keyword>
<evidence type="ECO:0000313" key="17">
    <source>
        <dbReference type="EMBL" id="KAJ8389278.1"/>
    </source>
</evidence>
<evidence type="ECO:0000256" key="7">
    <source>
        <dbReference type="ARBA" id="ARBA00023040"/>
    </source>
</evidence>
<evidence type="ECO:0000313" key="18">
    <source>
        <dbReference type="Proteomes" id="UP001221898"/>
    </source>
</evidence>
<keyword evidence="11" id="KW-0325">Glycoprotein</keyword>
<keyword evidence="8 15" id="KW-0472">Membrane</keyword>
<dbReference type="InterPro" id="IPR017452">
    <property type="entry name" value="GPCR_Rhodpsn_7TM"/>
</dbReference>
<dbReference type="GO" id="GO:0007204">
    <property type="term" value="P:positive regulation of cytosolic calcium ion concentration"/>
    <property type="evidence" value="ECO:0007669"/>
    <property type="project" value="TreeGrafter"/>
</dbReference>
<keyword evidence="10" id="KW-0675">Receptor</keyword>
<evidence type="ECO:0000256" key="2">
    <source>
        <dbReference type="ARBA" id="ARBA00022475"/>
    </source>
</evidence>
<dbReference type="PROSITE" id="PS50262">
    <property type="entry name" value="G_PROTEIN_RECEP_F1_2"/>
    <property type="match status" value="1"/>
</dbReference>
<gene>
    <name evidence="17" type="ORF">AAFF_G00121430</name>
</gene>
<comment type="similarity">
    <text evidence="13">Belongs to the chemokine-like receptor (CMKLR) family.</text>
</comment>
<feature type="transmembrane region" description="Helical" evidence="15">
    <location>
        <begin position="34"/>
        <end position="56"/>
    </location>
</feature>
<feature type="transmembrane region" description="Helical" evidence="15">
    <location>
        <begin position="110"/>
        <end position="134"/>
    </location>
</feature>
<dbReference type="Gene3D" id="1.20.1070.10">
    <property type="entry name" value="Rhodopsin 7-helix transmembrane proteins"/>
    <property type="match status" value="1"/>
</dbReference>
<feature type="transmembrane region" description="Helical" evidence="15">
    <location>
        <begin position="285"/>
        <end position="306"/>
    </location>
</feature>
<keyword evidence="18" id="KW-1185">Reference proteome</keyword>
<evidence type="ECO:0000256" key="5">
    <source>
        <dbReference type="ARBA" id="ARBA00022692"/>
    </source>
</evidence>
<feature type="transmembrane region" description="Helical" evidence="15">
    <location>
        <begin position="146"/>
        <end position="168"/>
    </location>
</feature>
<dbReference type="GO" id="GO:0006935">
    <property type="term" value="P:chemotaxis"/>
    <property type="evidence" value="ECO:0007669"/>
    <property type="project" value="UniProtKB-KW"/>
</dbReference>
<keyword evidence="5 15" id="KW-0812">Transmembrane</keyword>
<dbReference type="Pfam" id="PF00001">
    <property type="entry name" value="7tm_1"/>
    <property type="match status" value="1"/>
</dbReference>
<dbReference type="GO" id="GO:0004875">
    <property type="term" value="F:complement receptor activity"/>
    <property type="evidence" value="ECO:0007669"/>
    <property type="project" value="TreeGrafter"/>
</dbReference>
<keyword evidence="12" id="KW-0807">Transducer</keyword>
<feature type="region of interest" description="Disordered" evidence="14">
    <location>
        <begin position="348"/>
        <end position="377"/>
    </location>
</feature>
<evidence type="ECO:0000256" key="15">
    <source>
        <dbReference type="SAM" id="Phobius"/>
    </source>
</evidence>
<feature type="transmembrane region" description="Helical" evidence="15">
    <location>
        <begin position="244"/>
        <end position="265"/>
    </location>
</feature>
<evidence type="ECO:0000256" key="8">
    <source>
        <dbReference type="ARBA" id="ARBA00023136"/>
    </source>
</evidence>
<evidence type="ECO:0000256" key="12">
    <source>
        <dbReference type="ARBA" id="ARBA00023224"/>
    </source>
</evidence>
<accession>A0AAD7WA98</accession>
<protein>
    <recommendedName>
        <fullName evidence="16">G-protein coupled receptors family 1 profile domain-containing protein</fullName>
    </recommendedName>
</protein>
<evidence type="ECO:0000259" key="16">
    <source>
        <dbReference type="PROSITE" id="PS50262"/>
    </source>
</evidence>
<evidence type="ECO:0000256" key="11">
    <source>
        <dbReference type="ARBA" id="ARBA00023180"/>
    </source>
</evidence>
<evidence type="ECO:0000256" key="14">
    <source>
        <dbReference type="SAM" id="MobiDB-lite"/>
    </source>
</evidence>
<dbReference type="GO" id="GO:0004953">
    <property type="term" value="F:icosanoid receptor activity"/>
    <property type="evidence" value="ECO:0007669"/>
    <property type="project" value="UniProtKB-ARBA"/>
</dbReference>
<evidence type="ECO:0000256" key="1">
    <source>
        <dbReference type="ARBA" id="ARBA00004651"/>
    </source>
</evidence>
<evidence type="ECO:0000256" key="13">
    <source>
        <dbReference type="ARBA" id="ARBA00025736"/>
    </source>
</evidence>
<comment type="caution">
    <text evidence="17">The sequence shown here is derived from an EMBL/GenBank/DDBJ whole genome shotgun (WGS) entry which is preliminary data.</text>
</comment>
<dbReference type="PANTHER" id="PTHR24225:SF72">
    <property type="entry name" value="G-PROTEIN COUPLED RECEPTORS FAMILY 1 PROFILE DOMAIN-CONTAINING PROTEIN-RELATED"/>
    <property type="match status" value="1"/>
</dbReference>
<keyword evidence="3" id="KW-0145">Chemotaxis</keyword>
<dbReference type="InterPro" id="IPR000276">
    <property type="entry name" value="GPCR_Rhodpsn"/>
</dbReference>
<reference evidence="17" key="1">
    <citation type="journal article" date="2023" name="Science">
        <title>Genome structures resolve the early diversification of teleost fishes.</title>
        <authorList>
            <person name="Parey E."/>
            <person name="Louis A."/>
            <person name="Montfort J."/>
            <person name="Bouchez O."/>
            <person name="Roques C."/>
            <person name="Iampietro C."/>
            <person name="Lluch J."/>
            <person name="Castinel A."/>
            <person name="Donnadieu C."/>
            <person name="Desvignes T."/>
            <person name="Floi Bucao C."/>
            <person name="Jouanno E."/>
            <person name="Wen M."/>
            <person name="Mejri S."/>
            <person name="Dirks R."/>
            <person name="Jansen H."/>
            <person name="Henkel C."/>
            <person name="Chen W.J."/>
            <person name="Zahm M."/>
            <person name="Cabau C."/>
            <person name="Klopp C."/>
            <person name="Thompson A.W."/>
            <person name="Robinson-Rechavi M."/>
            <person name="Braasch I."/>
            <person name="Lecointre G."/>
            <person name="Bobe J."/>
            <person name="Postlethwait J.H."/>
            <person name="Berthelot C."/>
            <person name="Roest Crollius H."/>
            <person name="Guiguen Y."/>
        </authorList>
    </citation>
    <scope>NUCLEOTIDE SEQUENCE</scope>
    <source>
        <strain evidence="17">NC1722</strain>
    </source>
</reference>
<feature type="domain" description="G-protein coupled receptors family 1 profile" evidence="16">
    <location>
        <begin position="48"/>
        <end position="304"/>
    </location>
</feature>
<dbReference type="Proteomes" id="UP001221898">
    <property type="component" value="Unassembled WGS sequence"/>
</dbReference>
<proteinExistence type="inferred from homology"/>
<dbReference type="GO" id="GO:0007200">
    <property type="term" value="P:phospholipase C-activating G protein-coupled receptor signaling pathway"/>
    <property type="evidence" value="ECO:0007669"/>
    <property type="project" value="TreeGrafter"/>
</dbReference>
<organism evidence="17 18">
    <name type="scientific">Aldrovandia affinis</name>
    <dbReference type="NCBI Taxonomy" id="143900"/>
    <lineage>
        <taxon>Eukaryota</taxon>
        <taxon>Metazoa</taxon>
        <taxon>Chordata</taxon>
        <taxon>Craniata</taxon>
        <taxon>Vertebrata</taxon>
        <taxon>Euteleostomi</taxon>
        <taxon>Actinopterygii</taxon>
        <taxon>Neopterygii</taxon>
        <taxon>Teleostei</taxon>
        <taxon>Notacanthiformes</taxon>
        <taxon>Halosauridae</taxon>
        <taxon>Aldrovandia</taxon>
    </lineage>
</organism>
<evidence type="ECO:0000256" key="9">
    <source>
        <dbReference type="ARBA" id="ARBA00023157"/>
    </source>
</evidence>
<evidence type="ECO:0000256" key="10">
    <source>
        <dbReference type="ARBA" id="ARBA00023170"/>
    </source>
</evidence>
<evidence type="ECO:0000256" key="4">
    <source>
        <dbReference type="ARBA" id="ARBA00022553"/>
    </source>
</evidence>
<keyword evidence="2" id="KW-1003">Cell membrane</keyword>
<dbReference type="SUPFAM" id="SSF81321">
    <property type="entry name" value="Family A G protein-coupled receptor-like"/>
    <property type="match status" value="1"/>
</dbReference>
<dbReference type="PRINTS" id="PR00526">
    <property type="entry name" value="FMETLEUPHER"/>
</dbReference>
<sequence>MSCNTTLYCPLIQDMMTYRRGASNSSEQLVSTGIVWLHGLVSAFGVLENLLILWVIGFRVPRSVISVWILNLAASDLLATASLPFFTLFLAKGGTWTLSTTLCKAHSSVFFLNMFVSGFLLAAISLDRCLVSLFPVWVQNRRDVGLAMRVCGAIWVLAVLNTVPYYVFRDTIQRCDRRVMCYYNYRQLFPTGAGVNVLCRSRQNIMAFSKFLLAFLLPLVVIVGSHVAVGFSISRRGRRHTFRFFRLVVAVIISFFLCWAPYHVLSLLEAVADYYPSLRQPVAQALPPLVSLAFINSILNPLLYVCSCPDFLATIRRSLGAVLEAVLIEDLGELSRRRSTARSSASASELLLKGHSPPPALKSAPTSQQGDDHPIVF</sequence>
<keyword evidence="6 15" id="KW-1133">Transmembrane helix</keyword>
<dbReference type="InterPro" id="IPR000826">
    <property type="entry name" value="Formyl_rcpt-rel"/>
</dbReference>
<keyword evidence="4" id="KW-0597">Phosphoprotein</keyword>
<dbReference type="PANTHER" id="PTHR24225">
    <property type="entry name" value="CHEMOTACTIC RECEPTOR"/>
    <property type="match status" value="1"/>
</dbReference>
<dbReference type="GO" id="GO:0005886">
    <property type="term" value="C:plasma membrane"/>
    <property type="evidence" value="ECO:0007669"/>
    <property type="project" value="UniProtKB-SubCell"/>
</dbReference>
<dbReference type="FunFam" id="1.20.1070.10:FF:000034">
    <property type="entry name" value="G-protein coupled receptor 1"/>
    <property type="match status" value="1"/>
</dbReference>
<feature type="transmembrane region" description="Helical" evidence="15">
    <location>
        <begin position="68"/>
        <end position="90"/>
    </location>
</feature>
<feature type="transmembrane region" description="Helical" evidence="15">
    <location>
        <begin position="211"/>
        <end position="232"/>
    </location>
</feature>